<accession>A0ACC2TAN9</accession>
<sequence>MELGKESFNAGLKENGIIMAQSVYGNASSGGKPFMLRINIVSKTFYDAELIMGKF</sequence>
<keyword evidence="2" id="KW-1185">Reference proteome</keyword>
<organism evidence="1 2">
    <name type="scientific">Entomophthora muscae</name>
    <dbReference type="NCBI Taxonomy" id="34485"/>
    <lineage>
        <taxon>Eukaryota</taxon>
        <taxon>Fungi</taxon>
        <taxon>Fungi incertae sedis</taxon>
        <taxon>Zoopagomycota</taxon>
        <taxon>Entomophthoromycotina</taxon>
        <taxon>Entomophthoromycetes</taxon>
        <taxon>Entomophthorales</taxon>
        <taxon>Entomophthoraceae</taxon>
        <taxon>Entomophthora</taxon>
    </lineage>
</organism>
<dbReference type="EMBL" id="QTSX02003126">
    <property type="protein sequence ID" value="KAJ9071695.1"/>
    <property type="molecule type" value="Genomic_DNA"/>
</dbReference>
<evidence type="ECO:0000313" key="1">
    <source>
        <dbReference type="EMBL" id="KAJ9071695.1"/>
    </source>
</evidence>
<evidence type="ECO:0000313" key="2">
    <source>
        <dbReference type="Proteomes" id="UP001165960"/>
    </source>
</evidence>
<gene>
    <name evidence="1" type="ORF">DSO57_1034410</name>
</gene>
<reference evidence="1" key="1">
    <citation type="submission" date="2022-04" db="EMBL/GenBank/DDBJ databases">
        <title>Genome of the entomopathogenic fungus Entomophthora muscae.</title>
        <authorList>
            <person name="Elya C."/>
            <person name="Lovett B.R."/>
            <person name="Lee E."/>
            <person name="Macias A.M."/>
            <person name="Hajek A.E."/>
            <person name="De Bivort B.L."/>
            <person name="Kasson M.T."/>
            <person name="De Fine Licht H.H."/>
            <person name="Stajich J.E."/>
        </authorList>
    </citation>
    <scope>NUCLEOTIDE SEQUENCE</scope>
    <source>
        <strain evidence="1">Berkeley</strain>
    </source>
</reference>
<proteinExistence type="predicted"/>
<comment type="caution">
    <text evidence="1">The sequence shown here is derived from an EMBL/GenBank/DDBJ whole genome shotgun (WGS) entry which is preliminary data.</text>
</comment>
<dbReference type="Proteomes" id="UP001165960">
    <property type="component" value="Unassembled WGS sequence"/>
</dbReference>
<name>A0ACC2TAN9_9FUNG</name>
<protein>
    <submittedName>
        <fullName evidence="1">Uncharacterized protein</fullName>
    </submittedName>
</protein>